<protein>
    <submittedName>
        <fullName evidence="3">Uncharacterized protein</fullName>
    </submittedName>
</protein>
<reference evidence="3 4" key="1">
    <citation type="journal article" date="2016" name="Nat. Commun.">
        <title>Thousands of microbial genomes shed light on interconnected biogeochemical processes in an aquifer system.</title>
        <authorList>
            <person name="Anantharaman K."/>
            <person name="Brown C.T."/>
            <person name="Hug L.A."/>
            <person name="Sharon I."/>
            <person name="Castelle C.J."/>
            <person name="Probst A.J."/>
            <person name="Thomas B.C."/>
            <person name="Singh A."/>
            <person name="Wilkins M.J."/>
            <person name="Karaoz U."/>
            <person name="Brodie E.L."/>
            <person name="Williams K.H."/>
            <person name="Hubbard S.S."/>
            <person name="Banfield J.F."/>
        </authorList>
    </citation>
    <scope>NUCLEOTIDE SEQUENCE [LARGE SCALE GENOMIC DNA]</scope>
</reference>
<feature type="region of interest" description="Disordered" evidence="2">
    <location>
        <begin position="488"/>
        <end position="548"/>
    </location>
</feature>
<organism evidence="3 4">
    <name type="scientific">Candidatus Staskawiczbacteria bacterium RIFCSPHIGHO2_01_FULL_41_41</name>
    <dbReference type="NCBI Taxonomy" id="1802203"/>
    <lineage>
        <taxon>Bacteria</taxon>
        <taxon>Candidatus Staskawicziibacteriota</taxon>
    </lineage>
</organism>
<evidence type="ECO:0000313" key="4">
    <source>
        <dbReference type="Proteomes" id="UP000178774"/>
    </source>
</evidence>
<feature type="coiled-coil region" evidence="1">
    <location>
        <begin position="416"/>
        <end position="482"/>
    </location>
</feature>
<keyword evidence="1" id="KW-0175">Coiled coil</keyword>
<dbReference type="EMBL" id="MHOP01000021">
    <property type="protein sequence ID" value="OGZ65505.1"/>
    <property type="molecule type" value="Genomic_DNA"/>
</dbReference>
<dbReference type="AlphaFoldDB" id="A0A1G2HSV3"/>
<comment type="caution">
    <text evidence="3">The sequence shown here is derived from an EMBL/GenBank/DDBJ whole genome shotgun (WGS) entry which is preliminary data.</text>
</comment>
<accession>A0A1G2HSV3</accession>
<evidence type="ECO:0000313" key="3">
    <source>
        <dbReference type="EMBL" id="OGZ65505.1"/>
    </source>
</evidence>
<evidence type="ECO:0000256" key="2">
    <source>
        <dbReference type="SAM" id="MobiDB-lite"/>
    </source>
</evidence>
<sequence>MKKTPIKKTKKFATLKQLFLRRFFTSTLMGLVFAGLFSATVFVFATPPTSQYSPGETLNPSCAVGATNCSTVSPVPYSGATAAVDLGSQNLTTTGTSALGATTSLKYNSTNYTTLTAASNGDLTIATTSATTGGNINISSAVTGDFTLLSNSGTLVLGGTGNSNNESLKFDFETYADKAAVTSATGVSEIDFGSLNLTTTGILTLGGSTSGTLVTRVKAGAATESDTNGSLVVDSSNGRLYFRYGAAWHYVAQTAGFQIPDFETIDPISGDQIEEGDIVLGMINQTFEDNALHGVWVKWDSVKANLIKELKGELPADTFNGGWTGGASMSGGGAGTELFSEKIKNGLFSLGISVQNGLAIIKELATEKFSAKVARIEQLEMVDKNSGIVYCTWIQDGDWQKAEGECGSVQVAVAPLQQVQQQEIETQEIVEQVKEDLKPQLESQVQGEVAQQVREQVKEEIKEQVQEQVQEEIQEQVQVQVESQLENLEPAQEVQREEKPDEPSIEIEPAAEPAAQKGEPRPTEVGREPEPETEVIQPEEIQPSPVDTAVQETSAALLNGTGRFIAWAAGAVIPKEVKQFTLMVFEFGQTASGKALAFAWEIPQVAQKSTAGLMSPFKDLGDFMMKKY</sequence>
<feature type="compositionally biased region" description="Low complexity" evidence="2">
    <location>
        <begin position="506"/>
        <end position="515"/>
    </location>
</feature>
<proteinExistence type="predicted"/>
<gene>
    <name evidence="3" type="ORF">A2822_04390</name>
</gene>
<evidence type="ECO:0000256" key="1">
    <source>
        <dbReference type="SAM" id="Coils"/>
    </source>
</evidence>
<dbReference type="Proteomes" id="UP000178774">
    <property type="component" value="Unassembled WGS sequence"/>
</dbReference>
<name>A0A1G2HSV3_9BACT</name>
<feature type="compositionally biased region" description="Basic and acidic residues" evidence="2">
    <location>
        <begin position="518"/>
        <end position="530"/>
    </location>
</feature>